<dbReference type="PANTHER" id="PTHR19367:SF18">
    <property type="entry name" value="T CELL RECEPTOR ALPHA VARIABLE 16"/>
    <property type="match status" value="1"/>
</dbReference>
<evidence type="ECO:0000259" key="7">
    <source>
        <dbReference type="PROSITE" id="PS50835"/>
    </source>
</evidence>
<keyword evidence="1 6" id="KW-0732">Signal</keyword>
<organism evidence="8 9">
    <name type="scientific">Albula goreensis</name>
    <dbReference type="NCBI Taxonomy" id="1534307"/>
    <lineage>
        <taxon>Eukaryota</taxon>
        <taxon>Metazoa</taxon>
        <taxon>Chordata</taxon>
        <taxon>Craniata</taxon>
        <taxon>Vertebrata</taxon>
        <taxon>Euteleostomi</taxon>
        <taxon>Actinopterygii</taxon>
        <taxon>Neopterygii</taxon>
        <taxon>Teleostei</taxon>
        <taxon>Albuliformes</taxon>
        <taxon>Albulidae</taxon>
        <taxon>Albula</taxon>
    </lineage>
</organism>
<gene>
    <name evidence="8" type="ORF">AGOR_G00240100</name>
</gene>
<evidence type="ECO:0000256" key="2">
    <source>
        <dbReference type="ARBA" id="ARBA00023130"/>
    </source>
</evidence>
<dbReference type="GO" id="GO:0002250">
    <property type="term" value="P:adaptive immune response"/>
    <property type="evidence" value="ECO:0007669"/>
    <property type="project" value="UniProtKB-KW"/>
</dbReference>
<proteinExistence type="predicted"/>
<feature type="chain" id="PRO_5035813248" description="Ig-like domain-containing protein" evidence="6">
    <location>
        <begin position="20"/>
        <end position="196"/>
    </location>
</feature>
<dbReference type="InterPro" id="IPR036179">
    <property type="entry name" value="Ig-like_dom_sf"/>
</dbReference>
<dbReference type="Proteomes" id="UP000829720">
    <property type="component" value="Unassembled WGS sequence"/>
</dbReference>
<dbReference type="CDD" id="cd00099">
    <property type="entry name" value="IgV"/>
    <property type="match status" value="1"/>
</dbReference>
<evidence type="ECO:0000256" key="6">
    <source>
        <dbReference type="SAM" id="SignalP"/>
    </source>
</evidence>
<comment type="caution">
    <text evidence="8">The sequence shown here is derived from an EMBL/GenBank/DDBJ whole genome shotgun (WGS) entry which is preliminary data.</text>
</comment>
<dbReference type="InterPro" id="IPR051287">
    <property type="entry name" value="TCR_variable_region"/>
</dbReference>
<evidence type="ECO:0000256" key="4">
    <source>
        <dbReference type="ARBA" id="ARBA00023319"/>
    </source>
</evidence>
<dbReference type="AlphaFoldDB" id="A0A8T3CIN2"/>
<evidence type="ECO:0000313" key="8">
    <source>
        <dbReference type="EMBL" id="KAI1882944.1"/>
    </source>
</evidence>
<feature type="signal peptide" evidence="6">
    <location>
        <begin position="1"/>
        <end position="19"/>
    </location>
</feature>
<dbReference type="GO" id="GO:0042101">
    <property type="term" value="C:T cell receptor complex"/>
    <property type="evidence" value="ECO:0007669"/>
    <property type="project" value="UniProtKB-KW"/>
</dbReference>
<dbReference type="InterPro" id="IPR013783">
    <property type="entry name" value="Ig-like_fold"/>
</dbReference>
<evidence type="ECO:0000256" key="1">
    <source>
        <dbReference type="ARBA" id="ARBA00022729"/>
    </source>
</evidence>
<evidence type="ECO:0000313" key="9">
    <source>
        <dbReference type="Proteomes" id="UP000829720"/>
    </source>
</evidence>
<dbReference type="InterPro" id="IPR013106">
    <property type="entry name" value="Ig_V-set"/>
</dbReference>
<keyword evidence="2" id="KW-1064">Adaptive immunity</keyword>
<keyword evidence="3" id="KW-0675">Receptor</keyword>
<dbReference type="SUPFAM" id="SSF48726">
    <property type="entry name" value="Immunoglobulin"/>
    <property type="match status" value="2"/>
</dbReference>
<name>A0A8T3CIN2_9TELE</name>
<evidence type="ECO:0000256" key="5">
    <source>
        <dbReference type="ARBA" id="ARBA00043266"/>
    </source>
</evidence>
<reference evidence="8" key="1">
    <citation type="submission" date="2021-01" db="EMBL/GenBank/DDBJ databases">
        <authorList>
            <person name="Zahm M."/>
            <person name="Roques C."/>
            <person name="Cabau C."/>
            <person name="Klopp C."/>
            <person name="Donnadieu C."/>
            <person name="Jouanno E."/>
            <person name="Lampietro C."/>
            <person name="Louis A."/>
            <person name="Herpin A."/>
            <person name="Echchiki A."/>
            <person name="Berthelot C."/>
            <person name="Parey E."/>
            <person name="Roest-Crollius H."/>
            <person name="Braasch I."/>
            <person name="Postlethwait J."/>
            <person name="Bobe J."/>
            <person name="Montfort J."/>
            <person name="Bouchez O."/>
            <person name="Begum T."/>
            <person name="Mejri S."/>
            <person name="Adams A."/>
            <person name="Chen W.-J."/>
            <person name="Guiguen Y."/>
        </authorList>
    </citation>
    <scope>NUCLEOTIDE SEQUENCE</scope>
    <source>
        <tissue evidence="8">Blood</tissue>
    </source>
</reference>
<dbReference type="Pfam" id="PF07686">
    <property type="entry name" value="V-set"/>
    <property type="match status" value="2"/>
</dbReference>
<sequence>MQLFTGLVLMVFFCFSTEEVNVMNMTEGQQASMKCTFVTESSNSYLFFWYRQYPGSSPQFILYRGAGNHTADFAKERFESTADERRVMVGGSFEDSINSLNSTVYASEGSSVILSCNYTTTYSTGSNYLHWYRQYPRSKPEFIILIIESKGNDTKDRFTVIPDKESKNVRLEISSAEVTDSALYYCALQPTVTGNP</sequence>
<keyword evidence="9" id="KW-1185">Reference proteome</keyword>
<keyword evidence="5" id="KW-0391">Immunity</keyword>
<dbReference type="InterPro" id="IPR007110">
    <property type="entry name" value="Ig-like_dom"/>
</dbReference>
<evidence type="ECO:0000256" key="3">
    <source>
        <dbReference type="ARBA" id="ARBA00023170"/>
    </source>
</evidence>
<dbReference type="PROSITE" id="PS50835">
    <property type="entry name" value="IG_LIKE"/>
    <property type="match status" value="1"/>
</dbReference>
<dbReference type="PANTHER" id="PTHR19367">
    <property type="entry name" value="T-CELL RECEPTOR ALPHA CHAIN V REGION"/>
    <property type="match status" value="1"/>
</dbReference>
<dbReference type="SMART" id="SM00409">
    <property type="entry name" value="IG"/>
    <property type="match status" value="1"/>
</dbReference>
<dbReference type="Gene3D" id="2.60.40.10">
    <property type="entry name" value="Immunoglobulins"/>
    <property type="match status" value="2"/>
</dbReference>
<dbReference type="EMBL" id="JAERUA010000024">
    <property type="protein sequence ID" value="KAI1882944.1"/>
    <property type="molecule type" value="Genomic_DNA"/>
</dbReference>
<dbReference type="InterPro" id="IPR003599">
    <property type="entry name" value="Ig_sub"/>
</dbReference>
<protein>
    <recommendedName>
        <fullName evidence="7">Ig-like domain-containing protein</fullName>
    </recommendedName>
</protein>
<dbReference type="OrthoDB" id="9803478at2759"/>
<feature type="domain" description="Ig-like" evidence="7">
    <location>
        <begin position="95"/>
        <end position="196"/>
    </location>
</feature>
<dbReference type="SMART" id="SM00406">
    <property type="entry name" value="IGv"/>
    <property type="match status" value="2"/>
</dbReference>
<keyword evidence="5" id="KW-1279">T cell receptor</keyword>
<accession>A0A8T3CIN2</accession>
<keyword evidence="4" id="KW-0393">Immunoglobulin domain</keyword>